<dbReference type="Proteomes" id="UP000187429">
    <property type="component" value="Unassembled WGS sequence"/>
</dbReference>
<protein>
    <submittedName>
        <fullName evidence="2">Uncharacterized protein</fullName>
    </submittedName>
</protein>
<gene>
    <name evidence="2" type="ORF">AYI69_g234</name>
</gene>
<comment type="caution">
    <text evidence="2">The sequence shown here is derived from an EMBL/GenBank/DDBJ whole genome shotgun (WGS) entry which is preliminary data.</text>
</comment>
<dbReference type="EMBL" id="LSSM01000053">
    <property type="protein sequence ID" value="OMJ30227.1"/>
    <property type="molecule type" value="Genomic_DNA"/>
</dbReference>
<keyword evidence="3" id="KW-1185">Reference proteome</keyword>
<dbReference type="AlphaFoldDB" id="A0A1R1YTL5"/>
<organism evidence="2 3">
    <name type="scientific">Smittium culicis</name>
    <dbReference type="NCBI Taxonomy" id="133412"/>
    <lineage>
        <taxon>Eukaryota</taxon>
        <taxon>Fungi</taxon>
        <taxon>Fungi incertae sedis</taxon>
        <taxon>Zoopagomycota</taxon>
        <taxon>Kickxellomycotina</taxon>
        <taxon>Harpellomycetes</taxon>
        <taxon>Harpellales</taxon>
        <taxon>Legeriomycetaceae</taxon>
        <taxon>Smittium</taxon>
    </lineage>
</organism>
<proteinExistence type="predicted"/>
<evidence type="ECO:0000256" key="1">
    <source>
        <dbReference type="SAM" id="MobiDB-lite"/>
    </source>
</evidence>
<evidence type="ECO:0000313" key="2">
    <source>
        <dbReference type="EMBL" id="OMJ30227.1"/>
    </source>
</evidence>
<sequence>MDSSDTAWGIVLGSNQYSESLKQSEAEINIYAKELLAVFNALQLKDDVGRSVLVYSQHDNSCLYQKIRRNDATKTTEYIRSDMQPLSENKYQAPSSQGSSQNETGDPNVEISNLVSRSESTLGIKTAPTTGKYSNTRPEKRYFAVLKKQEMVL</sequence>
<name>A0A1R1YTL5_9FUNG</name>
<reference evidence="3" key="1">
    <citation type="submission" date="2017-01" db="EMBL/GenBank/DDBJ databases">
        <authorList>
            <person name="Wang Y."/>
            <person name="White M."/>
            <person name="Kvist S."/>
            <person name="Moncalvo J.-M."/>
        </authorList>
    </citation>
    <scope>NUCLEOTIDE SEQUENCE [LARGE SCALE GENOMIC DNA]</scope>
    <source>
        <strain evidence="3">ID-206-W2</strain>
    </source>
</reference>
<accession>A0A1R1YTL5</accession>
<evidence type="ECO:0000313" key="3">
    <source>
        <dbReference type="Proteomes" id="UP000187429"/>
    </source>
</evidence>
<feature type="region of interest" description="Disordered" evidence="1">
    <location>
        <begin position="81"/>
        <end position="111"/>
    </location>
</feature>